<proteinExistence type="predicted"/>
<dbReference type="PANTHER" id="PTHR30441:SF4">
    <property type="entry name" value="PROTEIN ASMA"/>
    <property type="match status" value="1"/>
</dbReference>
<dbReference type="InterPro" id="IPR007844">
    <property type="entry name" value="AsmA"/>
</dbReference>
<feature type="transmembrane region" description="Helical" evidence="2">
    <location>
        <begin position="21"/>
        <end position="43"/>
    </location>
</feature>
<protein>
    <recommendedName>
        <fullName evidence="3">AsmA domain-containing protein</fullName>
    </recommendedName>
</protein>
<keyword evidence="2" id="KW-0812">Transmembrane</keyword>
<dbReference type="Pfam" id="PF05170">
    <property type="entry name" value="AsmA"/>
    <property type="match status" value="1"/>
</dbReference>
<dbReference type="GO" id="GO:0090313">
    <property type="term" value="P:regulation of protein targeting to membrane"/>
    <property type="evidence" value="ECO:0007669"/>
    <property type="project" value="TreeGrafter"/>
</dbReference>
<dbReference type="AlphaFoldDB" id="A0A261UZE5"/>
<name>A0A261UZE5_9BORD</name>
<feature type="compositionally biased region" description="Low complexity" evidence="1">
    <location>
        <begin position="534"/>
        <end position="550"/>
    </location>
</feature>
<comment type="caution">
    <text evidence="4">The sequence shown here is derived from an EMBL/GenBank/DDBJ whole genome shotgun (WGS) entry which is preliminary data.</text>
</comment>
<organism evidence="4 5">
    <name type="scientific">Bordetella genomosp. 11</name>
    <dbReference type="NCBI Taxonomy" id="1416808"/>
    <lineage>
        <taxon>Bacteria</taxon>
        <taxon>Pseudomonadati</taxon>
        <taxon>Pseudomonadota</taxon>
        <taxon>Betaproteobacteria</taxon>
        <taxon>Burkholderiales</taxon>
        <taxon>Alcaligenaceae</taxon>
        <taxon>Bordetella</taxon>
    </lineage>
</organism>
<feature type="compositionally biased region" description="Low complexity" evidence="1">
    <location>
        <begin position="565"/>
        <end position="578"/>
    </location>
</feature>
<sequence>MRRGFGLSPRQLPMKTWIKRISIGVATVLALAVAGVAVFLLTFDPNAYKDRLQEWVHDRYRRTLTIDGDIEASLFPRLGLTLQGVSLSEPDSTEAFASMDTARISVAILPLLSRNVVVDHASFSGVKARVVRDKQGRLNFQDLLGGGEPARQDEPAQRDSGGDARAAPAPRIDIAGLDIKDGEIQLQDDATGRALAISQLNAKTGRVRIDEPFEASLSAHVEGARPQFNADIAGKAMVRMNPQAQRYELRALDLKAAGQLPGANARNLTARGDLAYDGQTGAVDASTLEVVFQGEVADVDGGTANVDASIAAERLRTDPRNGSIQAAKVAVRAKGSLPRGPFEFAADAPALDVSPSAASGDAITARLRVAGNEGVDVRLALNDIGGNSGNLSVGQARLSGELKQGDRAWNIGVASPMTLDLRRRAGVMSAMAGEAVIVGPHLPGGTMRIPYTGSGRADLSAKSAELALDAQLEGGKLALKADATRLGAKPAVRFALSADTLDIDKLLPPSSEAGAGKPAGQAGGKGGDKKDDSAATAPAGAGTAGAEQAGKPAAGGAPTNPPRGAPDAAPPSGASAAQSGDIDLSALVGPTAQGTIKAGRVVVRGVTMQDLSATVKLAQGKLEVSPVAAALYNGKLAGTLTLDAAHDNALATRFTLDGVAVGPLLADLTKRSSLTGVGSVAGNLTTRGRQSAAMRDNLAGTLQLRLRDGAIKGFDVARALRDLKQAILGGKGGAPTDVPADTARETTFSRMDADLALAAGIATITRLDVQSPVLRVSQGTPAIIDLPRGTLDVVANVKIAEPPPADLRELRGLAVPVHVAGPYDELRYRIDWRAVAGDAVSRALERALGGKGADKQNDESRQDRLRDLGKMLKGITGK</sequence>
<reference evidence="5" key="1">
    <citation type="submission" date="2017-05" db="EMBL/GenBank/DDBJ databases">
        <title>Complete and WGS of Bordetella genogroups.</title>
        <authorList>
            <person name="Spilker T."/>
            <person name="Lipuma J."/>
        </authorList>
    </citation>
    <scope>NUCLEOTIDE SEQUENCE [LARGE SCALE GENOMIC DNA]</scope>
    <source>
        <strain evidence="5">AU8856</strain>
    </source>
</reference>
<keyword evidence="2" id="KW-0472">Membrane</keyword>
<feature type="region of interest" description="Disordered" evidence="1">
    <location>
        <begin position="142"/>
        <end position="168"/>
    </location>
</feature>
<gene>
    <name evidence="4" type="ORF">CAL28_02725</name>
</gene>
<evidence type="ECO:0000259" key="3">
    <source>
        <dbReference type="Pfam" id="PF05170"/>
    </source>
</evidence>
<feature type="compositionally biased region" description="Basic and acidic residues" evidence="1">
    <location>
        <begin position="852"/>
        <end position="870"/>
    </location>
</feature>
<evidence type="ECO:0000313" key="4">
    <source>
        <dbReference type="EMBL" id="OZI66660.1"/>
    </source>
</evidence>
<feature type="region of interest" description="Disordered" evidence="1">
    <location>
        <begin position="848"/>
        <end position="878"/>
    </location>
</feature>
<dbReference type="InterPro" id="IPR052894">
    <property type="entry name" value="AsmA-related"/>
</dbReference>
<feature type="domain" description="AsmA" evidence="3">
    <location>
        <begin position="14"/>
        <end position="766"/>
    </location>
</feature>
<dbReference type="PANTHER" id="PTHR30441">
    <property type="entry name" value="DUF748 DOMAIN-CONTAINING PROTEIN"/>
    <property type="match status" value="1"/>
</dbReference>
<evidence type="ECO:0000256" key="1">
    <source>
        <dbReference type="SAM" id="MobiDB-lite"/>
    </source>
</evidence>
<dbReference type="Proteomes" id="UP000215767">
    <property type="component" value="Unassembled WGS sequence"/>
</dbReference>
<dbReference type="OrthoDB" id="9766390at2"/>
<keyword evidence="5" id="KW-1185">Reference proteome</keyword>
<feature type="compositionally biased region" description="Basic and acidic residues" evidence="1">
    <location>
        <begin position="150"/>
        <end position="162"/>
    </location>
</feature>
<evidence type="ECO:0000256" key="2">
    <source>
        <dbReference type="SAM" id="Phobius"/>
    </source>
</evidence>
<feature type="region of interest" description="Disordered" evidence="1">
    <location>
        <begin position="507"/>
        <end position="578"/>
    </location>
</feature>
<accession>A0A261UZE5</accession>
<dbReference type="EMBL" id="NEVS01000001">
    <property type="protein sequence ID" value="OZI66660.1"/>
    <property type="molecule type" value="Genomic_DNA"/>
</dbReference>
<evidence type="ECO:0000313" key="5">
    <source>
        <dbReference type="Proteomes" id="UP000215767"/>
    </source>
</evidence>
<dbReference type="GO" id="GO:0005886">
    <property type="term" value="C:plasma membrane"/>
    <property type="evidence" value="ECO:0007669"/>
    <property type="project" value="TreeGrafter"/>
</dbReference>
<keyword evidence="2" id="KW-1133">Transmembrane helix</keyword>